<dbReference type="EMBL" id="JBHUMQ010000005">
    <property type="protein sequence ID" value="MFD2692626.1"/>
    <property type="molecule type" value="Genomic_DNA"/>
</dbReference>
<sequence length="475" mass="54006">MEDDKKEVIISDNEVGQSVDAFSKGLQRYLENLGLPTKKVLVNPEERMDVLDNVPRVVHKINPELRNASMYISKFIAACGAGLFDAALNFLWNETVMNLRSKVVRFDMDYFLNSIISDPRRRASFKTEEDLKKLDEWELIKGCKDTGIITEIGYKHLDYIRDMRNYASAAHPNQNDLDGLQLTSWLQTCIKEVLAKEPQGPVLDVKRLLNNLRKNVLSSGDLPSIKANIEKLPVELVDSTIRAVFGMYTDPQLDVQIRNNLKLIAAPLWNNCSIESKRNLGVKYAIYSANADTPRKELAREFLQFVHGLSYLPKEQIAADLDTVLDNLFMAHNGFNNFYNEPPHAKLLSAYIPNTGDIPLSIVGKYVKILVMCSIGNGYGVSGGASIYYDNLINRFNEVQMTEFVGLLNDSDVRSRLQFPSCAERFKDLIKKFIPRVADVKLQQILRYLDKTTNNNLQNLNKASEYKRLIQSIQQ</sequence>
<dbReference type="RefSeq" id="WP_253065637.1">
    <property type="nucleotide sequence ID" value="NZ_JAMXWM010000056.1"/>
</dbReference>
<keyword evidence="2" id="KW-1185">Reference proteome</keyword>
<protein>
    <submittedName>
        <fullName evidence="1">Uncharacterized protein</fullName>
    </submittedName>
</protein>
<comment type="caution">
    <text evidence="1">The sequence shown here is derived from an EMBL/GenBank/DDBJ whole genome shotgun (WGS) entry which is preliminary data.</text>
</comment>
<name>A0ABW5RZ74_9BACL</name>
<proteinExistence type="predicted"/>
<accession>A0ABW5RZ74</accession>
<evidence type="ECO:0000313" key="2">
    <source>
        <dbReference type="Proteomes" id="UP001597399"/>
    </source>
</evidence>
<reference evidence="2" key="1">
    <citation type="journal article" date="2019" name="Int. J. Syst. Evol. Microbiol.">
        <title>The Global Catalogue of Microorganisms (GCM) 10K type strain sequencing project: providing services to taxonomists for standard genome sequencing and annotation.</title>
        <authorList>
            <consortium name="The Broad Institute Genomics Platform"/>
            <consortium name="The Broad Institute Genome Sequencing Center for Infectious Disease"/>
            <person name="Wu L."/>
            <person name="Ma J."/>
        </authorList>
    </citation>
    <scope>NUCLEOTIDE SEQUENCE [LARGE SCALE GENOMIC DNA]</scope>
    <source>
        <strain evidence="2">TISTR 2466</strain>
    </source>
</reference>
<gene>
    <name evidence="1" type="ORF">ACFSUE_03065</name>
</gene>
<evidence type="ECO:0000313" key="1">
    <source>
        <dbReference type="EMBL" id="MFD2692626.1"/>
    </source>
</evidence>
<organism evidence="1 2">
    <name type="scientific">Sporolactobacillus shoreicorticis</name>
    <dbReference type="NCBI Taxonomy" id="1923877"/>
    <lineage>
        <taxon>Bacteria</taxon>
        <taxon>Bacillati</taxon>
        <taxon>Bacillota</taxon>
        <taxon>Bacilli</taxon>
        <taxon>Bacillales</taxon>
        <taxon>Sporolactobacillaceae</taxon>
        <taxon>Sporolactobacillus</taxon>
    </lineage>
</organism>
<dbReference type="Proteomes" id="UP001597399">
    <property type="component" value="Unassembled WGS sequence"/>
</dbReference>